<dbReference type="InterPro" id="IPR001192">
    <property type="entry name" value="PI-PLC_fam"/>
</dbReference>
<dbReference type="InterPro" id="IPR000909">
    <property type="entry name" value="PLipase_C_PInositol-sp_X_dom"/>
</dbReference>
<dbReference type="Pfam" id="PF00168">
    <property type="entry name" value="C2"/>
    <property type="match status" value="1"/>
</dbReference>
<dbReference type="GO" id="GO:0051209">
    <property type="term" value="P:release of sequestered calcium ion into cytosol"/>
    <property type="evidence" value="ECO:0007669"/>
    <property type="project" value="TreeGrafter"/>
</dbReference>
<dbReference type="CDD" id="cd00275">
    <property type="entry name" value="C2_PLC_like"/>
    <property type="match status" value="1"/>
</dbReference>
<dbReference type="PANTHER" id="PTHR10336:SF36">
    <property type="entry name" value="1-PHOSPHATIDYLINOSITOL 4,5-BISPHOSPHATE PHOSPHODIESTERASE BETA-4"/>
    <property type="match status" value="1"/>
</dbReference>
<dbReference type="InterPro" id="IPR001711">
    <property type="entry name" value="PLipase_C_Pinositol-sp_Y"/>
</dbReference>
<evidence type="ECO:0000256" key="2">
    <source>
        <dbReference type="ARBA" id="ARBA00004202"/>
    </source>
</evidence>
<dbReference type="GO" id="GO:0004435">
    <property type="term" value="F:phosphatidylinositol-4,5-bisphosphate phospholipase C activity"/>
    <property type="evidence" value="ECO:0007669"/>
    <property type="project" value="UniProtKB-EC"/>
</dbReference>
<dbReference type="Gene3D" id="3.20.20.190">
    <property type="entry name" value="Phosphatidylinositol (PI) phosphodiesterase"/>
    <property type="match status" value="1"/>
</dbReference>
<keyword evidence="4 8" id="KW-0378">Hydrolase</keyword>
<evidence type="ECO:0000256" key="5">
    <source>
        <dbReference type="ARBA" id="ARBA00022963"/>
    </source>
</evidence>
<dbReference type="Gene3D" id="2.60.40.150">
    <property type="entry name" value="C2 domain"/>
    <property type="match status" value="1"/>
</dbReference>
<evidence type="ECO:0000256" key="7">
    <source>
        <dbReference type="ARBA" id="ARBA00023224"/>
    </source>
</evidence>
<keyword evidence="6 8" id="KW-0443">Lipid metabolism</keyword>
<evidence type="ECO:0000256" key="4">
    <source>
        <dbReference type="ARBA" id="ARBA00022801"/>
    </source>
</evidence>
<evidence type="ECO:0000313" key="12">
    <source>
        <dbReference type="EMBL" id="KAG0584857.1"/>
    </source>
</evidence>
<dbReference type="GO" id="GO:0005886">
    <property type="term" value="C:plasma membrane"/>
    <property type="evidence" value="ECO:0007669"/>
    <property type="project" value="UniProtKB-SubCell"/>
</dbReference>
<dbReference type="Pfam" id="PF00388">
    <property type="entry name" value="PI-PLC-X"/>
    <property type="match status" value="1"/>
</dbReference>
<dbReference type="Proteomes" id="UP000822688">
    <property type="component" value="Chromosome 3"/>
</dbReference>
<feature type="region of interest" description="Disordered" evidence="9">
    <location>
        <begin position="282"/>
        <end position="304"/>
    </location>
</feature>
<dbReference type="PANTHER" id="PTHR10336">
    <property type="entry name" value="PHOSPHOINOSITIDE-SPECIFIC PHOSPHOLIPASE C FAMILY PROTEIN"/>
    <property type="match status" value="1"/>
</dbReference>
<keyword evidence="5 8" id="KW-0442">Lipid degradation</keyword>
<evidence type="ECO:0000259" key="11">
    <source>
        <dbReference type="PROSITE" id="PS50008"/>
    </source>
</evidence>
<organism evidence="12 13">
    <name type="scientific">Ceratodon purpureus</name>
    <name type="common">Fire moss</name>
    <name type="synonym">Dicranum purpureum</name>
    <dbReference type="NCBI Taxonomy" id="3225"/>
    <lineage>
        <taxon>Eukaryota</taxon>
        <taxon>Viridiplantae</taxon>
        <taxon>Streptophyta</taxon>
        <taxon>Embryophyta</taxon>
        <taxon>Bryophyta</taxon>
        <taxon>Bryophytina</taxon>
        <taxon>Bryopsida</taxon>
        <taxon>Dicranidae</taxon>
        <taxon>Pseudoditrichales</taxon>
        <taxon>Ditrichaceae</taxon>
        <taxon>Ceratodon</taxon>
    </lineage>
</organism>
<evidence type="ECO:0000256" key="9">
    <source>
        <dbReference type="SAM" id="MobiDB-lite"/>
    </source>
</evidence>
<dbReference type="SMART" id="SM00149">
    <property type="entry name" value="PLCYc"/>
    <property type="match status" value="1"/>
</dbReference>
<evidence type="ECO:0000256" key="8">
    <source>
        <dbReference type="RuleBase" id="RU361133"/>
    </source>
</evidence>
<feature type="domain" description="C2" evidence="10">
    <location>
        <begin position="464"/>
        <end position="587"/>
    </location>
</feature>
<dbReference type="PROSITE" id="PS50004">
    <property type="entry name" value="C2"/>
    <property type="match status" value="1"/>
</dbReference>
<comment type="subcellular location">
    <subcellularLocation>
        <location evidence="2">Cell membrane</location>
        <topology evidence="2">Peripheral membrane protein</topology>
    </subcellularLocation>
</comment>
<sequence length="617" mass="69392">MVVGFQCQCMSRVRRYRVQHTPPEVVKHMFQEASRGKTYMDGADLAAFLENVQGERGIDERKAVSLITQTVLSAIAGFHFSISITSVQLDLFGFSNYLINAKLNPPIVPAPNAIHDMTKPLSHYYMYSSHNSYLTGNQLTSSSSVAPIAEALRNGCRVIELDCWERGGRIMVLHGNTLTSAVSFRDCLVAIKENAFLTSNYPVIITIENHLGTELQKKAAIVLRDILGDRLFYPTKEQRPPLQFESPEALKGYIIVSDQPAADTVEDQLAVDPDAAKNLAEDELDDASTSSTQHAHGGHAQKLKQQIKRTQKKALIKVANTAANVLRKSIMVKQIDVPETIEFQELIYIICAKPSEMKEKQVHGGPLVSGDQAIMANLSEPQLQHFINSHPDSIIEYSKKNLGRVYPFGLRFDSSNADPMLAWSHGFQIAAINLQGRDRPVWLAQGFFQMNGNTGYVKKPDIFLPGSTLTHTDILNLPTRIILKVTILLGTSWHRNFDFFKMPDFYIKIGIHGIKSDRDKKQTSIIYNCNEPHWENEHFEFPIRVPEIAVLRLECWEWDMGNDDFVGQACIPIREMRYGIRSVALRSRSGTLRSSKLLCHFQSYVVSSQHVVCGGEY</sequence>
<evidence type="ECO:0000256" key="1">
    <source>
        <dbReference type="ARBA" id="ARBA00001195"/>
    </source>
</evidence>
<comment type="catalytic activity">
    <reaction evidence="1 8">
        <text>a 1,2-diacyl-sn-glycero-3-phospho-(1D-myo-inositol-4,5-bisphosphate) + H2O = 1D-myo-inositol 1,4,5-trisphosphate + a 1,2-diacyl-sn-glycerol + H(+)</text>
        <dbReference type="Rhea" id="RHEA:33179"/>
        <dbReference type="ChEBI" id="CHEBI:15377"/>
        <dbReference type="ChEBI" id="CHEBI:15378"/>
        <dbReference type="ChEBI" id="CHEBI:17815"/>
        <dbReference type="ChEBI" id="CHEBI:58456"/>
        <dbReference type="ChEBI" id="CHEBI:203600"/>
        <dbReference type="EC" id="3.1.4.11"/>
    </reaction>
</comment>
<gene>
    <name evidence="12" type="ORF">KC19_3G239900</name>
</gene>
<keyword evidence="13" id="KW-1185">Reference proteome</keyword>
<dbReference type="PRINTS" id="PR00390">
    <property type="entry name" value="PHPHLIPASEC"/>
</dbReference>
<proteinExistence type="predicted"/>
<dbReference type="Pfam" id="PF00387">
    <property type="entry name" value="PI-PLC-Y"/>
    <property type="match status" value="1"/>
</dbReference>
<name>A0A8T0IPB8_CERPU</name>
<accession>A0A8T0IPB8</accession>
<dbReference type="SMART" id="SM00239">
    <property type="entry name" value="C2"/>
    <property type="match status" value="1"/>
</dbReference>
<dbReference type="PROSITE" id="PS50008">
    <property type="entry name" value="PIPLC_Y_DOMAIN"/>
    <property type="match status" value="1"/>
</dbReference>
<dbReference type="SUPFAM" id="SSF51695">
    <property type="entry name" value="PLC-like phosphodiesterases"/>
    <property type="match status" value="1"/>
</dbReference>
<dbReference type="Gene3D" id="1.10.238.10">
    <property type="entry name" value="EF-hand"/>
    <property type="match status" value="1"/>
</dbReference>
<reference evidence="12" key="1">
    <citation type="submission" date="2020-06" db="EMBL/GenBank/DDBJ databases">
        <title>WGS assembly of Ceratodon purpureus strain R40.</title>
        <authorList>
            <person name="Carey S.B."/>
            <person name="Jenkins J."/>
            <person name="Shu S."/>
            <person name="Lovell J.T."/>
            <person name="Sreedasyam A."/>
            <person name="Maumus F."/>
            <person name="Tiley G.P."/>
            <person name="Fernandez-Pozo N."/>
            <person name="Barry K."/>
            <person name="Chen C."/>
            <person name="Wang M."/>
            <person name="Lipzen A."/>
            <person name="Daum C."/>
            <person name="Saski C.A."/>
            <person name="Payton A.C."/>
            <person name="Mcbreen J.C."/>
            <person name="Conrad R.E."/>
            <person name="Kollar L.M."/>
            <person name="Olsson S."/>
            <person name="Huttunen S."/>
            <person name="Landis J.B."/>
            <person name="Wickett N.J."/>
            <person name="Johnson M.G."/>
            <person name="Rensing S.A."/>
            <person name="Grimwood J."/>
            <person name="Schmutz J."/>
            <person name="Mcdaniel S.F."/>
        </authorList>
    </citation>
    <scope>NUCLEOTIDE SEQUENCE</scope>
    <source>
        <strain evidence="12">R40</strain>
    </source>
</reference>
<feature type="domain" description="PI-PLC Y-box" evidence="11">
    <location>
        <begin position="375"/>
        <end position="463"/>
    </location>
</feature>
<evidence type="ECO:0000259" key="10">
    <source>
        <dbReference type="PROSITE" id="PS50004"/>
    </source>
</evidence>
<dbReference type="InterPro" id="IPR000008">
    <property type="entry name" value="C2_dom"/>
</dbReference>
<comment type="caution">
    <text evidence="12">The sequence shown here is derived from an EMBL/GenBank/DDBJ whole genome shotgun (WGS) entry which is preliminary data.</text>
</comment>
<dbReference type="GO" id="GO:0048015">
    <property type="term" value="P:phosphatidylinositol-mediated signaling"/>
    <property type="evidence" value="ECO:0007669"/>
    <property type="project" value="TreeGrafter"/>
</dbReference>
<dbReference type="InterPro" id="IPR017946">
    <property type="entry name" value="PLC-like_Pdiesterase_TIM-brl"/>
</dbReference>
<dbReference type="FunFam" id="2.60.40.150:FF:000328">
    <property type="entry name" value="Phosphoinositide phospholipase C"/>
    <property type="match status" value="1"/>
</dbReference>
<dbReference type="EC" id="3.1.4.11" evidence="3 8"/>
<dbReference type="InterPro" id="IPR035892">
    <property type="entry name" value="C2_domain_sf"/>
</dbReference>
<dbReference type="SUPFAM" id="SSF49562">
    <property type="entry name" value="C2 domain (Calcium/lipid-binding domain, CaLB)"/>
    <property type="match status" value="1"/>
</dbReference>
<evidence type="ECO:0000256" key="6">
    <source>
        <dbReference type="ARBA" id="ARBA00023098"/>
    </source>
</evidence>
<keyword evidence="7" id="KW-0807">Transducer</keyword>
<dbReference type="AlphaFoldDB" id="A0A8T0IPB8"/>
<evidence type="ECO:0000313" key="13">
    <source>
        <dbReference type="Proteomes" id="UP000822688"/>
    </source>
</evidence>
<dbReference type="SMART" id="SM00148">
    <property type="entry name" value="PLCXc"/>
    <property type="match status" value="1"/>
</dbReference>
<dbReference type="PROSITE" id="PS50007">
    <property type="entry name" value="PIPLC_X_DOMAIN"/>
    <property type="match status" value="1"/>
</dbReference>
<evidence type="ECO:0000256" key="3">
    <source>
        <dbReference type="ARBA" id="ARBA00012368"/>
    </source>
</evidence>
<dbReference type="GO" id="GO:0016042">
    <property type="term" value="P:lipid catabolic process"/>
    <property type="evidence" value="ECO:0007669"/>
    <property type="project" value="UniProtKB-KW"/>
</dbReference>
<dbReference type="EMBL" id="CM026423">
    <property type="protein sequence ID" value="KAG0584857.1"/>
    <property type="molecule type" value="Genomic_DNA"/>
</dbReference>
<protein>
    <recommendedName>
        <fullName evidence="3 8">Phosphoinositide phospholipase C</fullName>
        <ecNumber evidence="3 8">3.1.4.11</ecNumber>
    </recommendedName>
</protein>